<keyword evidence="5" id="KW-1185">Reference proteome</keyword>
<dbReference type="PANTHER" id="PTHR43877">
    <property type="entry name" value="AMINOALKYLPHOSPHONATE N-ACETYLTRANSFERASE-RELATED-RELATED"/>
    <property type="match status" value="1"/>
</dbReference>
<reference evidence="4" key="1">
    <citation type="submission" date="2021-01" db="EMBL/GenBank/DDBJ databases">
        <title>Modified the classification status of verrucomicrobia.</title>
        <authorList>
            <person name="Feng X."/>
        </authorList>
    </citation>
    <scope>NUCLEOTIDE SEQUENCE</scope>
    <source>
        <strain evidence="4">JCM 18052</strain>
    </source>
</reference>
<comment type="caution">
    <text evidence="4">The sequence shown here is derived from an EMBL/GenBank/DDBJ whole genome shotgun (WGS) entry which is preliminary data.</text>
</comment>
<dbReference type="AlphaFoldDB" id="A0A934QZP7"/>
<dbReference type="InterPro" id="IPR050832">
    <property type="entry name" value="Bact_Acetyltransf"/>
</dbReference>
<evidence type="ECO:0000313" key="4">
    <source>
        <dbReference type="EMBL" id="MBK1815703.1"/>
    </source>
</evidence>
<keyword evidence="1" id="KW-0808">Transferase</keyword>
<proteinExistence type="predicted"/>
<dbReference type="Pfam" id="PF00583">
    <property type="entry name" value="Acetyltransf_1"/>
    <property type="match status" value="1"/>
</dbReference>
<organism evidence="4 5">
    <name type="scientific">Luteolibacter yonseiensis</name>
    <dbReference type="NCBI Taxonomy" id="1144680"/>
    <lineage>
        <taxon>Bacteria</taxon>
        <taxon>Pseudomonadati</taxon>
        <taxon>Verrucomicrobiota</taxon>
        <taxon>Verrucomicrobiia</taxon>
        <taxon>Verrucomicrobiales</taxon>
        <taxon>Verrucomicrobiaceae</taxon>
        <taxon>Luteolibacter</taxon>
    </lineage>
</organism>
<dbReference type="RefSeq" id="WP_200350660.1">
    <property type="nucleotide sequence ID" value="NZ_BAABHZ010000008.1"/>
</dbReference>
<sequence length="167" mass="18806">MRIVLAEPADAPAVMDLITLCMEELLSQGIHQWDHIYPDISFVEADARAGTLHLIRENGVCVGCVSLDDEQPDAYAAMPWKCSTGRAMVMHRLAVRPDRQGRGIGRMLMDHAEAHARQSGFSCIRLDTYTGNPRALSMYARRGYEPVGQVWFPRRELAFDCMELVLK</sequence>
<dbReference type="GO" id="GO:0016747">
    <property type="term" value="F:acyltransferase activity, transferring groups other than amino-acyl groups"/>
    <property type="evidence" value="ECO:0007669"/>
    <property type="project" value="InterPro"/>
</dbReference>
<evidence type="ECO:0000256" key="1">
    <source>
        <dbReference type="ARBA" id="ARBA00022679"/>
    </source>
</evidence>
<protein>
    <submittedName>
        <fullName evidence="4">GNAT family N-acetyltransferase</fullName>
    </submittedName>
</protein>
<name>A0A934QZP7_9BACT</name>
<dbReference type="EMBL" id="JAENIK010000009">
    <property type="protein sequence ID" value="MBK1815703.1"/>
    <property type="molecule type" value="Genomic_DNA"/>
</dbReference>
<gene>
    <name evidence="4" type="ORF">JIN84_08750</name>
</gene>
<evidence type="ECO:0000259" key="3">
    <source>
        <dbReference type="PROSITE" id="PS51186"/>
    </source>
</evidence>
<dbReference type="Proteomes" id="UP000600139">
    <property type="component" value="Unassembled WGS sequence"/>
</dbReference>
<dbReference type="InterPro" id="IPR000182">
    <property type="entry name" value="GNAT_dom"/>
</dbReference>
<evidence type="ECO:0000313" key="5">
    <source>
        <dbReference type="Proteomes" id="UP000600139"/>
    </source>
</evidence>
<dbReference type="InterPro" id="IPR016181">
    <property type="entry name" value="Acyl_CoA_acyltransferase"/>
</dbReference>
<accession>A0A934QZP7</accession>
<keyword evidence="2" id="KW-0012">Acyltransferase</keyword>
<dbReference type="CDD" id="cd04301">
    <property type="entry name" value="NAT_SF"/>
    <property type="match status" value="1"/>
</dbReference>
<dbReference type="Gene3D" id="3.40.630.30">
    <property type="match status" value="1"/>
</dbReference>
<feature type="domain" description="N-acetyltransferase" evidence="3">
    <location>
        <begin position="1"/>
        <end position="167"/>
    </location>
</feature>
<evidence type="ECO:0000256" key="2">
    <source>
        <dbReference type="ARBA" id="ARBA00023315"/>
    </source>
</evidence>
<dbReference type="SUPFAM" id="SSF55729">
    <property type="entry name" value="Acyl-CoA N-acyltransferases (Nat)"/>
    <property type="match status" value="1"/>
</dbReference>
<dbReference type="PROSITE" id="PS51186">
    <property type="entry name" value="GNAT"/>
    <property type="match status" value="1"/>
</dbReference>